<dbReference type="Proteomes" id="UP001565368">
    <property type="component" value="Unassembled WGS sequence"/>
</dbReference>
<sequence length="317" mass="32288">MKLATALLRARAALYTILALLLATSLVLSAILLDKCYLAPRSPPLWAELGALLGAFASGFGAVYALQSHLPSQAGLKSLGFATHLVAAFGVDSTSYLFAIALWGAYRPRALGRGVWTESLPRALAASQPVHLAETDAISKPPRVAPGLVRVVGYAFALATALATLTLAAVRAAWGGALPSLLVGGWAALSAGAILALALRPRTSLRTETAVLADLALTGLCAMGYLSACPPPEGCTPASVHTAALVLGWLCADVLGLLLGLAGLVLLRARREGVRAGTFGDMVEGKGLAWVFAPGEAGRVLGGALVAEPEALASSAP</sequence>
<feature type="transmembrane region" description="Helical" evidence="1">
    <location>
        <begin position="45"/>
        <end position="66"/>
    </location>
</feature>
<name>A0ABR3QG86_9TREE</name>
<evidence type="ECO:0000313" key="2">
    <source>
        <dbReference type="EMBL" id="KAL1413738.1"/>
    </source>
</evidence>
<feature type="transmembrane region" description="Helical" evidence="1">
    <location>
        <begin position="240"/>
        <end position="267"/>
    </location>
</feature>
<reference evidence="2 3" key="1">
    <citation type="submission" date="2023-08" db="EMBL/GenBank/DDBJ databases">
        <title>Annotated Genome Sequence of Vanrija albida AlHP1.</title>
        <authorList>
            <person name="Herzog R."/>
        </authorList>
    </citation>
    <scope>NUCLEOTIDE SEQUENCE [LARGE SCALE GENOMIC DNA]</scope>
    <source>
        <strain evidence="2 3">AlHP1</strain>
    </source>
</reference>
<accession>A0ABR3QG86</accession>
<evidence type="ECO:0008006" key="4">
    <source>
        <dbReference type="Google" id="ProtNLM"/>
    </source>
</evidence>
<keyword evidence="1" id="KW-0472">Membrane</keyword>
<feature type="transmembrane region" description="Helical" evidence="1">
    <location>
        <begin position="211"/>
        <end position="228"/>
    </location>
</feature>
<feature type="transmembrane region" description="Helical" evidence="1">
    <location>
        <begin position="180"/>
        <end position="199"/>
    </location>
</feature>
<dbReference type="EMBL" id="JBBXJM010000001">
    <property type="protein sequence ID" value="KAL1413738.1"/>
    <property type="molecule type" value="Genomic_DNA"/>
</dbReference>
<protein>
    <recommendedName>
        <fullName evidence="4">MARVEL domain-containing protein</fullName>
    </recommendedName>
</protein>
<proteinExistence type="predicted"/>
<dbReference type="GeneID" id="95982563"/>
<keyword evidence="1" id="KW-0812">Transmembrane</keyword>
<organism evidence="2 3">
    <name type="scientific">Vanrija albida</name>
    <dbReference type="NCBI Taxonomy" id="181172"/>
    <lineage>
        <taxon>Eukaryota</taxon>
        <taxon>Fungi</taxon>
        <taxon>Dikarya</taxon>
        <taxon>Basidiomycota</taxon>
        <taxon>Agaricomycotina</taxon>
        <taxon>Tremellomycetes</taxon>
        <taxon>Trichosporonales</taxon>
        <taxon>Trichosporonaceae</taxon>
        <taxon>Vanrija</taxon>
    </lineage>
</organism>
<feature type="transmembrane region" description="Helical" evidence="1">
    <location>
        <begin position="12"/>
        <end position="33"/>
    </location>
</feature>
<gene>
    <name evidence="2" type="ORF">Q8F55_001520</name>
</gene>
<evidence type="ECO:0000313" key="3">
    <source>
        <dbReference type="Proteomes" id="UP001565368"/>
    </source>
</evidence>
<feature type="transmembrane region" description="Helical" evidence="1">
    <location>
        <begin position="151"/>
        <end position="174"/>
    </location>
</feature>
<keyword evidence="3" id="KW-1185">Reference proteome</keyword>
<comment type="caution">
    <text evidence="2">The sequence shown here is derived from an EMBL/GenBank/DDBJ whole genome shotgun (WGS) entry which is preliminary data.</text>
</comment>
<feature type="transmembrane region" description="Helical" evidence="1">
    <location>
        <begin position="86"/>
        <end position="106"/>
    </location>
</feature>
<evidence type="ECO:0000256" key="1">
    <source>
        <dbReference type="SAM" id="Phobius"/>
    </source>
</evidence>
<dbReference type="RefSeq" id="XP_069213682.1">
    <property type="nucleotide sequence ID" value="XM_069350138.1"/>
</dbReference>
<keyword evidence="1" id="KW-1133">Transmembrane helix</keyword>